<dbReference type="InterPro" id="IPR014710">
    <property type="entry name" value="RmlC-like_jellyroll"/>
</dbReference>
<dbReference type="PANTHER" id="PTHR38599">
    <property type="entry name" value="CUPIN DOMAIN PROTEIN (AFU_ORTHOLOGUE AFUA_3G13620)"/>
    <property type="match status" value="1"/>
</dbReference>
<accession>A0A937F418</accession>
<comment type="caution">
    <text evidence="2">The sequence shown here is derived from an EMBL/GenBank/DDBJ whole genome shotgun (WGS) entry which is preliminary data.</text>
</comment>
<gene>
    <name evidence="2" type="ORF">JL102_04230</name>
</gene>
<dbReference type="PANTHER" id="PTHR38599:SF1">
    <property type="entry name" value="CUPIN DOMAIN PROTEIN (AFU_ORTHOLOGUE AFUA_3G13620)"/>
    <property type="match status" value="1"/>
</dbReference>
<dbReference type="Pfam" id="PF07883">
    <property type="entry name" value="Cupin_2"/>
    <property type="match status" value="1"/>
</dbReference>
<dbReference type="InterPro" id="IPR013096">
    <property type="entry name" value="Cupin_2"/>
</dbReference>
<name>A0A937F418_9BACT</name>
<evidence type="ECO:0000259" key="1">
    <source>
        <dbReference type="Pfam" id="PF07883"/>
    </source>
</evidence>
<evidence type="ECO:0000313" key="3">
    <source>
        <dbReference type="Proteomes" id="UP000659388"/>
    </source>
</evidence>
<dbReference type="EMBL" id="JAESIY010000002">
    <property type="protein sequence ID" value="MBL3655325.1"/>
    <property type="molecule type" value="Genomic_DNA"/>
</dbReference>
<protein>
    <submittedName>
        <fullName evidence="2">Cupin domain-containing protein</fullName>
    </submittedName>
</protein>
<proteinExistence type="predicted"/>
<keyword evidence="3" id="KW-1185">Reference proteome</keyword>
<organism evidence="2 3">
    <name type="scientific">Fulvivirga sediminis</name>
    <dbReference type="NCBI Taxonomy" id="2803949"/>
    <lineage>
        <taxon>Bacteria</taxon>
        <taxon>Pseudomonadati</taxon>
        <taxon>Bacteroidota</taxon>
        <taxon>Cytophagia</taxon>
        <taxon>Cytophagales</taxon>
        <taxon>Fulvivirgaceae</taxon>
        <taxon>Fulvivirga</taxon>
    </lineage>
</organism>
<feature type="domain" description="Cupin type-2" evidence="1">
    <location>
        <begin position="32"/>
        <end position="100"/>
    </location>
</feature>
<dbReference type="AlphaFoldDB" id="A0A937F418"/>
<dbReference type="SUPFAM" id="SSF51182">
    <property type="entry name" value="RmlC-like cupins"/>
    <property type="match status" value="1"/>
</dbReference>
<dbReference type="Gene3D" id="2.60.120.10">
    <property type="entry name" value="Jelly Rolls"/>
    <property type="match status" value="1"/>
</dbReference>
<dbReference type="Proteomes" id="UP000659388">
    <property type="component" value="Unassembled WGS sequence"/>
</dbReference>
<sequence length="119" mass="13606">MEINAQNKIVRNELQNINVEKREVSLIRIVEIEFQAGQNAPLHNHPCPIVGQIVSGTCLVQIDGENPQFLKSGDTFYEPANTQIIHFDNYSQTEPMKFIAYYLTNGEKDLTEILETKEK</sequence>
<reference evidence="2" key="1">
    <citation type="submission" date="2021-01" db="EMBL/GenBank/DDBJ databases">
        <title>Fulvivirga kasyanovii gen. nov., sp nov., a novel member of the phylum Bacteroidetes isolated from seawater in a mussel farm.</title>
        <authorList>
            <person name="Zhao L.-H."/>
            <person name="Wang Z.-J."/>
        </authorList>
    </citation>
    <scope>NUCLEOTIDE SEQUENCE</scope>
    <source>
        <strain evidence="2">2943</strain>
    </source>
</reference>
<dbReference type="InterPro" id="IPR011051">
    <property type="entry name" value="RmlC_Cupin_sf"/>
</dbReference>
<evidence type="ECO:0000313" key="2">
    <source>
        <dbReference type="EMBL" id="MBL3655325.1"/>
    </source>
</evidence>